<dbReference type="Pfam" id="PF12800">
    <property type="entry name" value="Fer4_4"/>
    <property type="match status" value="1"/>
</dbReference>
<evidence type="ECO:0000256" key="5">
    <source>
        <dbReference type="ARBA" id="ARBA00022982"/>
    </source>
</evidence>
<dbReference type="InterPro" id="IPR017900">
    <property type="entry name" value="4Fe4S_Fe_S_CS"/>
</dbReference>
<dbReference type="RefSeq" id="WP_103265758.1">
    <property type="nucleotide sequence ID" value="NZ_CABMLE010000017.1"/>
</dbReference>
<evidence type="ECO:0000256" key="7">
    <source>
        <dbReference type="ARBA" id="ARBA00023014"/>
    </source>
</evidence>
<evidence type="ECO:0000256" key="2">
    <source>
        <dbReference type="ARBA" id="ARBA00022485"/>
    </source>
</evidence>
<reference evidence="10" key="1">
    <citation type="submission" date="2018-01" db="EMBL/GenBank/DDBJ databases">
        <title>Rubneribacter badeniensis gen. nov., sp. nov., and Colonibacter rubneri, gen. nov., sp. nov., WGS of new members of the Eggerthellaceae.</title>
        <authorList>
            <person name="Danylec N."/>
            <person name="Stoll D.A."/>
            <person name="Doetsch A."/>
            <person name="Kulling S.E."/>
            <person name="Huch M."/>
        </authorList>
    </citation>
    <scope>NUCLEOTIDE SEQUENCE [LARGE SCALE GENOMIC DNA]</scope>
    <source>
        <strain evidence="10">ResAG-96</strain>
    </source>
</reference>
<organism evidence="9 10">
    <name type="scientific">Enteroscipio rubneri</name>
    <dbReference type="NCBI Taxonomy" id="2070686"/>
    <lineage>
        <taxon>Bacteria</taxon>
        <taxon>Bacillati</taxon>
        <taxon>Actinomycetota</taxon>
        <taxon>Coriobacteriia</taxon>
        <taxon>Eggerthellales</taxon>
        <taxon>Eggerthellaceae</taxon>
        <taxon>Enteroscipio</taxon>
    </lineage>
</organism>
<evidence type="ECO:0000256" key="3">
    <source>
        <dbReference type="ARBA" id="ARBA00022723"/>
    </source>
</evidence>
<feature type="domain" description="4Fe-4S ferredoxin-type" evidence="8">
    <location>
        <begin position="82"/>
        <end position="111"/>
    </location>
</feature>
<keyword evidence="10" id="KW-1185">Reference proteome</keyword>
<evidence type="ECO:0000313" key="9">
    <source>
        <dbReference type="EMBL" id="PNV66921.1"/>
    </source>
</evidence>
<dbReference type="AlphaFoldDB" id="A0A2K2U9B3"/>
<dbReference type="GO" id="GO:0051539">
    <property type="term" value="F:4 iron, 4 sulfur cluster binding"/>
    <property type="evidence" value="ECO:0007669"/>
    <property type="project" value="UniProtKB-KW"/>
</dbReference>
<accession>A0A2K2U9B3</accession>
<feature type="domain" description="4Fe-4S ferredoxin-type" evidence="8">
    <location>
        <begin position="4"/>
        <end position="34"/>
    </location>
</feature>
<dbReference type="InterPro" id="IPR017896">
    <property type="entry name" value="4Fe4S_Fe-S-bd"/>
</dbReference>
<proteinExistence type="predicted"/>
<dbReference type="PROSITE" id="PS00198">
    <property type="entry name" value="4FE4S_FER_1"/>
    <property type="match status" value="1"/>
</dbReference>
<dbReference type="PANTHER" id="PTHR43177:SF5">
    <property type="entry name" value="ANAEROBIC DIMETHYL SULFOXIDE REDUCTASE CHAIN B-RELATED"/>
    <property type="match status" value="1"/>
</dbReference>
<keyword evidence="5" id="KW-0249">Electron transport</keyword>
<dbReference type="PROSITE" id="PS51379">
    <property type="entry name" value="4FE4S_FER_2"/>
    <property type="match status" value="3"/>
</dbReference>
<gene>
    <name evidence="9" type="ORF">C2L71_10750</name>
</gene>
<dbReference type="GO" id="GO:0046872">
    <property type="term" value="F:metal ion binding"/>
    <property type="evidence" value="ECO:0007669"/>
    <property type="project" value="UniProtKB-KW"/>
</dbReference>
<comment type="caution">
    <text evidence="9">The sequence shown here is derived from an EMBL/GenBank/DDBJ whole genome shotgun (WGS) entry which is preliminary data.</text>
</comment>
<evidence type="ECO:0000259" key="8">
    <source>
        <dbReference type="PROSITE" id="PS51379"/>
    </source>
</evidence>
<name>A0A2K2U9B3_9ACTN</name>
<dbReference type="PANTHER" id="PTHR43177">
    <property type="entry name" value="PROTEIN NRFC"/>
    <property type="match status" value="1"/>
</dbReference>
<evidence type="ECO:0000256" key="1">
    <source>
        <dbReference type="ARBA" id="ARBA00022448"/>
    </source>
</evidence>
<sequence>MGKLGFYFDSTLCIGCRTCQVACKDKNGLPAGISYRVVRSFETGDYPRPGFYHYSGACNHCFSPACVASCPVGAMHIDEDDGTVQYDEETCIGCKACVAACPYGEPQYFEEENVVRKCDACKDVRDQGGNPVCVDACLMRCLEFGDVDELQKIHGDSVVDELPILPSADQTAPSLRINPRPAALESAFAEKFV</sequence>
<dbReference type="OrthoDB" id="9779457at2"/>
<evidence type="ECO:0000256" key="4">
    <source>
        <dbReference type="ARBA" id="ARBA00022737"/>
    </source>
</evidence>
<protein>
    <submittedName>
        <fullName evidence="9">4Fe-4S ferredoxin</fullName>
    </submittedName>
</protein>
<evidence type="ECO:0000313" key="10">
    <source>
        <dbReference type="Proteomes" id="UP000236197"/>
    </source>
</evidence>
<dbReference type="Pfam" id="PF13247">
    <property type="entry name" value="Fer4_11"/>
    <property type="match status" value="1"/>
</dbReference>
<keyword evidence="6" id="KW-0408">Iron</keyword>
<keyword evidence="2" id="KW-0004">4Fe-4S</keyword>
<keyword evidence="4" id="KW-0677">Repeat</keyword>
<dbReference type="InterPro" id="IPR050954">
    <property type="entry name" value="ET_IronSulfur_Cluster-Binding"/>
</dbReference>
<dbReference type="CDD" id="cd16371">
    <property type="entry name" value="DMSOR_beta_like"/>
    <property type="match status" value="1"/>
</dbReference>
<evidence type="ECO:0000256" key="6">
    <source>
        <dbReference type="ARBA" id="ARBA00023004"/>
    </source>
</evidence>
<keyword evidence="7" id="KW-0411">Iron-sulfur</keyword>
<dbReference type="SUPFAM" id="SSF54862">
    <property type="entry name" value="4Fe-4S ferredoxins"/>
    <property type="match status" value="1"/>
</dbReference>
<keyword evidence="3" id="KW-0479">Metal-binding</keyword>
<feature type="domain" description="4Fe-4S ferredoxin-type" evidence="8">
    <location>
        <begin position="47"/>
        <end position="80"/>
    </location>
</feature>
<dbReference type="Proteomes" id="UP000236197">
    <property type="component" value="Unassembled WGS sequence"/>
</dbReference>
<dbReference type="EMBL" id="PPEK01000017">
    <property type="protein sequence ID" value="PNV66921.1"/>
    <property type="molecule type" value="Genomic_DNA"/>
</dbReference>
<keyword evidence="1" id="KW-0813">Transport</keyword>
<dbReference type="Gene3D" id="3.30.70.20">
    <property type="match status" value="2"/>
</dbReference>